<accession>A0A2L2TE90</accession>
<dbReference type="GeneID" id="37260005"/>
<keyword evidence="2" id="KW-1185">Reference proteome</keyword>
<dbReference type="AlphaFoldDB" id="A0A2L2TE90"/>
<dbReference type="RefSeq" id="XP_025592004.1">
    <property type="nucleotide sequence ID" value="XM_025737111.1"/>
</dbReference>
<evidence type="ECO:0000313" key="1">
    <source>
        <dbReference type="EMBL" id="CEI68289.1"/>
    </source>
</evidence>
<dbReference type="KEGG" id="fvn:FVRRES_08366"/>
<evidence type="ECO:0000313" key="2">
    <source>
        <dbReference type="Proteomes" id="UP000245910"/>
    </source>
</evidence>
<name>A0A2L2TE90_9HYPO</name>
<proteinExistence type="predicted"/>
<dbReference type="STRING" id="56646.A0A2L2TE90"/>
<organism evidence="1 2">
    <name type="scientific">Fusarium venenatum</name>
    <dbReference type="NCBI Taxonomy" id="56646"/>
    <lineage>
        <taxon>Eukaryota</taxon>
        <taxon>Fungi</taxon>
        <taxon>Dikarya</taxon>
        <taxon>Ascomycota</taxon>
        <taxon>Pezizomycotina</taxon>
        <taxon>Sordariomycetes</taxon>
        <taxon>Hypocreomycetidae</taxon>
        <taxon>Hypocreales</taxon>
        <taxon>Nectriaceae</taxon>
        <taxon>Fusarium</taxon>
    </lineage>
</organism>
<dbReference type="Proteomes" id="UP000245910">
    <property type="component" value="Chromosome III"/>
</dbReference>
<protein>
    <submittedName>
        <fullName evidence="1">Uncharacterized protein</fullName>
    </submittedName>
</protein>
<reference evidence="2" key="1">
    <citation type="submission" date="2014-10" db="EMBL/GenBank/DDBJ databases">
        <authorList>
            <person name="King R."/>
        </authorList>
    </citation>
    <scope>NUCLEOTIDE SEQUENCE [LARGE SCALE GENOMIC DNA]</scope>
    <source>
        <strain evidence="2">A3/5</strain>
    </source>
</reference>
<sequence length="410" mass="46409">MDTEGDTLMGGLEPPPFSQENAIVLVLHLLKASNILTNLHPQNPSSAYEAKEVQVMRYHQMDMEQEVDVGARWGKSNRIEKNRGRDKKQEVRRLRKMAGCDSWQHKAPGRQSARRWIADKSSIEEAEVDRLVGYRHEPPGDDWSAEDEAEVDTRWEASDMKVAIDILQQTPRPFLMHMWKICLRLRRCSPVSIISPINRLRYLPPGTYEKGYDYLYSKAFCAVFSSIIVHPCMRNIEGINLILILHYAIVTGTQDCTFWEFTDPSWALCPVIAETIRKVDADRSFGGIQSVHSLHKEARVEAQANEITPGFHSELLYHIGETVAAAGSRDLSEGDGIVNQLGREVLPLTLEDLKNVQRAIDTMQWPAGDDSYACTTTEALQSYNVAKKGRHEEHSFLVYSRDPLTSIAAC</sequence>
<dbReference type="EMBL" id="LN649231">
    <property type="protein sequence ID" value="CEI68289.1"/>
    <property type="molecule type" value="Genomic_DNA"/>
</dbReference>